<evidence type="ECO:0000313" key="2">
    <source>
        <dbReference type="Proteomes" id="UP000729402"/>
    </source>
</evidence>
<dbReference type="Proteomes" id="UP000729402">
    <property type="component" value="Unassembled WGS sequence"/>
</dbReference>
<reference evidence="1" key="2">
    <citation type="submission" date="2021-02" db="EMBL/GenBank/DDBJ databases">
        <authorList>
            <person name="Kimball J.A."/>
            <person name="Haas M.W."/>
            <person name="Macchietto M."/>
            <person name="Kono T."/>
            <person name="Duquette J."/>
            <person name="Shao M."/>
        </authorList>
    </citation>
    <scope>NUCLEOTIDE SEQUENCE</scope>
    <source>
        <tissue evidence="1">Fresh leaf tissue</tissue>
    </source>
</reference>
<gene>
    <name evidence="1" type="ORF">GUJ93_ZPchr0013g37315</name>
</gene>
<dbReference type="AlphaFoldDB" id="A0A8J6BYA3"/>
<keyword evidence="2" id="KW-1185">Reference proteome</keyword>
<evidence type="ECO:0000313" key="1">
    <source>
        <dbReference type="EMBL" id="KAG8098969.1"/>
    </source>
</evidence>
<accession>A0A8J6BYA3</accession>
<sequence>MAMLTMQAQVRDCFANIEIATVRRSSPSPPTTIAVKVGVAAQQNTHFLCAYYKVKAPAFGNNVSQCRILADPDLPPLSDTSFAYVFPLALKSSSALGFLSTAASLHSLAIKCGLFASVLVVS</sequence>
<name>A0A8J6BYA3_ZIZPA</name>
<protein>
    <submittedName>
        <fullName evidence="1">Uncharacterized protein</fullName>
    </submittedName>
</protein>
<comment type="caution">
    <text evidence="1">The sequence shown here is derived from an EMBL/GenBank/DDBJ whole genome shotgun (WGS) entry which is preliminary data.</text>
</comment>
<organism evidence="1 2">
    <name type="scientific">Zizania palustris</name>
    <name type="common">Northern wild rice</name>
    <dbReference type="NCBI Taxonomy" id="103762"/>
    <lineage>
        <taxon>Eukaryota</taxon>
        <taxon>Viridiplantae</taxon>
        <taxon>Streptophyta</taxon>
        <taxon>Embryophyta</taxon>
        <taxon>Tracheophyta</taxon>
        <taxon>Spermatophyta</taxon>
        <taxon>Magnoliopsida</taxon>
        <taxon>Liliopsida</taxon>
        <taxon>Poales</taxon>
        <taxon>Poaceae</taxon>
        <taxon>BOP clade</taxon>
        <taxon>Oryzoideae</taxon>
        <taxon>Oryzeae</taxon>
        <taxon>Zizaniinae</taxon>
        <taxon>Zizania</taxon>
    </lineage>
</organism>
<proteinExistence type="predicted"/>
<dbReference type="EMBL" id="JAAALK010000079">
    <property type="protein sequence ID" value="KAG8098969.1"/>
    <property type="molecule type" value="Genomic_DNA"/>
</dbReference>
<reference evidence="1" key="1">
    <citation type="journal article" date="2021" name="bioRxiv">
        <title>Whole Genome Assembly and Annotation of Northern Wild Rice, Zizania palustris L., Supports a Whole Genome Duplication in the Zizania Genus.</title>
        <authorList>
            <person name="Haas M."/>
            <person name="Kono T."/>
            <person name="Macchietto M."/>
            <person name="Millas R."/>
            <person name="McGilp L."/>
            <person name="Shao M."/>
            <person name="Duquette J."/>
            <person name="Hirsch C.N."/>
            <person name="Kimball J."/>
        </authorList>
    </citation>
    <scope>NUCLEOTIDE SEQUENCE</scope>
    <source>
        <tissue evidence="1">Fresh leaf tissue</tissue>
    </source>
</reference>